<protein>
    <recommendedName>
        <fullName evidence="1">Prolyl 4-hydroxylase alpha subunit Fe(2+) 2OG dioxygenase domain-containing protein</fullName>
    </recommendedName>
</protein>
<dbReference type="OrthoDB" id="27483at2759"/>
<evidence type="ECO:0000259" key="1">
    <source>
        <dbReference type="Pfam" id="PF13640"/>
    </source>
</evidence>
<name>A0A0C9UB77_SPHS4</name>
<gene>
    <name evidence="2" type="ORF">M422DRAFT_173633</name>
</gene>
<feature type="non-terminal residue" evidence="2">
    <location>
        <position position="1"/>
    </location>
</feature>
<dbReference type="InterPro" id="IPR044862">
    <property type="entry name" value="Pro_4_hyd_alph_FE2OG_OXY"/>
</dbReference>
<dbReference type="Pfam" id="PF13640">
    <property type="entry name" value="2OG-FeII_Oxy_3"/>
    <property type="match status" value="1"/>
</dbReference>
<dbReference type="Gene3D" id="2.60.120.620">
    <property type="entry name" value="q2cbj1_9rhob like domain"/>
    <property type="match status" value="1"/>
</dbReference>
<accession>A0A0C9UB77</accession>
<dbReference type="EMBL" id="KN837144">
    <property type="protein sequence ID" value="KIJ40398.1"/>
    <property type="molecule type" value="Genomic_DNA"/>
</dbReference>
<feature type="domain" description="Prolyl 4-hydroxylase alpha subunit Fe(2+) 2OG dioxygenase" evidence="1">
    <location>
        <begin position="16"/>
        <end position="100"/>
    </location>
</feature>
<sequence length="117" mass="13234">GVTLKANPYKRNACIKGGFFKAHRDTPKSEQHLGALIVGLPSAFTGGSLRISHKEQEHVIDWSDIVLKFQEKNTIPWAFLFSDVEHEVLPVTSGVQLTLTYDIFQYIHQNQNLSAWI</sequence>
<dbReference type="HOGENOM" id="CLU_019613_0_2_1"/>
<dbReference type="PANTHER" id="PTHR33099">
    <property type="entry name" value="FE2OG DIOXYGENASE DOMAIN-CONTAINING PROTEIN"/>
    <property type="match status" value="1"/>
</dbReference>
<evidence type="ECO:0000313" key="2">
    <source>
        <dbReference type="EMBL" id="KIJ40398.1"/>
    </source>
</evidence>
<proteinExistence type="predicted"/>
<dbReference type="PANTHER" id="PTHR33099:SF14">
    <property type="entry name" value="PROLYL 4-HYDROXYLASE ALPHA SUBUNIT FE(2+) 2OG DIOXYGENASE DOMAIN-CONTAINING PROTEIN"/>
    <property type="match status" value="1"/>
</dbReference>
<organism evidence="2 3">
    <name type="scientific">Sphaerobolus stellatus (strain SS14)</name>
    <dbReference type="NCBI Taxonomy" id="990650"/>
    <lineage>
        <taxon>Eukaryota</taxon>
        <taxon>Fungi</taxon>
        <taxon>Dikarya</taxon>
        <taxon>Basidiomycota</taxon>
        <taxon>Agaricomycotina</taxon>
        <taxon>Agaricomycetes</taxon>
        <taxon>Phallomycetidae</taxon>
        <taxon>Geastrales</taxon>
        <taxon>Sphaerobolaceae</taxon>
        <taxon>Sphaerobolus</taxon>
    </lineage>
</organism>
<keyword evidence="3" id="KW-1185">Reference proteome</keyword>
<evidence type="ECO:0000313" key="3">
    <source>
        <dbReference type="Proteomes" id="UP000054279"/>
    </source>
</evidence>
<reference evidence="2 3" key="1">
    <citation type="submission" date="2014-06" db="EMBL/GenBank/DDBJ databases">
        <title>Evolutionary Origins and Diversification of the Mycorrhizal Mutualists.</title>
        <authorList>
            <consortium name="DOE Joint Genome Institute"/>
            <consortium name="Mycorrhizal Genomics Consortium"/>
            <person name="Kohler A."/>
            <person name="Kuo A."/>
            <person name="Nagy L.G."/>
            <person name="Floudas D."/>
            <person name="Copeland A."/>
            <person name="Barry K.W."/>
            <person name="Cichocki N."/>
            <person name="Veneault-Fourrey C."/>
            <person name="LaButti K."/>
            <person name="Lindquist E.A."/>
            <person name="Lipzen A."/>
            <person name="Lundell T."/>
            <person name="Morin E."/>
            <person name="Murat C."/>
            <person name="Riley R."/>
            <person name="Ohm R."/>
            <person name="Sun H."/>
            <person name="Tunlid A."/>
            <person name="Henrissat B."/>
            <person name="Grigoriev I.V."/>
            <person name="Hibbett D.S."/>
            <person name="Martin F."/>
        </authorList>
    </citation>
    <scope>NUCLEOTIDE SEQUENCE [LARGE SCALE GENOMIC DNA]</scope>
    <source>
        <strain evidence="2 3">SS14</strain>
    </source>
</reference>
<dbReference type="AlphaFoldDB" id="A0A0C9UB77"/>
<dbReference type="Proteomes" id="UP000054279">
    <property type="component" value="Unassembled WGS sequence"/>
</dbReference>